<dbReference type="PANTHER" id="PTHR43433:SF5">
    <property type="entry name" value="AB HYDROLASE-1 DOMAIN-CONTAINING PROTEIN"/>
    <property type="match status" value="1"/>
</dbReference>
<dbReference type="EMBL" id="FMZZ01000025">
    <property type="protein sequence ID" value="SDD96764.1"/>
    <property type="molecule type" value="Genomic_DNA"/>
</dbReference>
<dbReference type="InterPro" id="IPR029058">
    <property type="entry name" value="AB_hydrolase_fold"/>
</dbReference>
<sequence>MVTGMTLSYADEVADLVLLHARAQGMTPARAGAIIAAGGRLGDDGPGSWSVAWTSAGDAALAEGDPLGACRRYNLARFPYPDTEGQRAAAAKCVAAFDQWRAGQPGIERRNLRVLGETVPVWASGLDTTARKPLLLIMGGIVSVKEQWAQFLVAARRLGMAVVVAEMPGVGENPLRYQPDSHLMLADLADAVAELTPYEGVHTVAFSFGGTMALHWAARDPRVRSVLTVGAPVREFFTDSDWWETVPETTKRTLAHVTGLPRAALPDALAGFALTDEELARVDIPVGYVVSGRDEIVPAADSALLAAALPRFSRVEFDDVHGSPAHLTDTKLWIIRSLLSRRPGKGVPTAVLGAALRLRAARRALSPARKAR</sequence>
<dbReference type="PANTHER" id="PTHR43433">
    <property type="entry name" value="HYDROLASE, ALPHA/BETA FOLD FAMILY PROTEIN"/>
    <property type="match status" value="1"/>
</dbReference>
<reference evidence="3" key="1">
    <citation type="submission" date="2016-10" db="EMBL/GenBank/DDBJ databases">
        <authorList>
            <person name="Varghese N."/>
            <person name="Submissions S."/>
        </authorList>
    </citation>
    <scope>NUCLEOTIDE SEQUENCE [LARGE SCALE GENOMIC DNA]</scope>
    <source>
        <strain evidence="3">IBRC-M 10403</strain>
    </source>
</reference>
<proteinExistence type="predicted"/>
<dbReference type="Gene3D" id="3.40.50.1820">
    <property type="entry name" value="alpha/beta hydrolase"/>
    <property type="match status" value="1"/>
</dbReference>
<name>A0A1G6Z204_9PSEU</name>
<dbReference type="GO" id="GO:0003824">
    <property type="term" value="F:catalytic activity"/>
    <property type="evidence" value="ECO:0007669"/>
    <property type="project" value="UniProtKB-ARBA"/>
</dbReference>
<protein>
    <submittedName>
        <fullName evidence="2">Esterase FrsA</fullName>
    </submittedName>
</protein>
<evidence type="ECO:0000313" key="3">
    <source>
        <dbReference type="Proteomes" id="UP000199501"/>
    </source>
</evidence>
<dbReference type="STRING" id="1271860.SAMN05216174_12519"/>
<gene>
    <name evidence="2" type="ORF">SAMN05216174_12519</name>
</gene>
<evidence type="ECO:0000259" key="1">
    <source>
        <dbReference type="Pfam" id="PF00561"/>
    </source>
</evidence>
<evidence type="ECO:0000313" key="2">
    <source>
        <dbReference type="EMBL" id="SDD96764.1"/>
    </source>
</evidence>
<dbReference type="Pfam" id="PF00561">
    <property type="entry name" value="Abhydrolase_1"/>
    <property type="match status" value="1"/>
</dbReference>
<accession>A0A1G6Z204</accession>
<dbReference type="AlphaFoldDB" id="A0A1G6Z204"/>
<organism evidence="2 3">
    <name type="scientific">Actinokineospora iranica</name>
    <dbReference type="NCBI Taxonomy" id="1271860"/>
    <lineage>
        <taxon>Bacteria</taxon>
        <taxon>Bacillati</taxon>
        <taxon>Actinomycetota</taxon>
        <taxon>Actinomycetes</taxon>
        <taxon>Pseudonocardiales</taxon>
        <taxon>Pseudonocardiaceae</taxon>
        <taxon>Actinokineospora</taxon>
    </lineage>
</organism>
<dbReference type="SUPFAM" id="SSF53474">
    <property type="entry name" value="alpha/beta-Hydrolases"/>
    <property type="match status" value="1"/>
</dbReference>
<dbReference type="Proteomes" id="UP000199501">
    <property type="component" value="Unassembled WGS sequence"/>
</dbReference>
<dbReference type="InterPro" id="IPR000073">
    <property type="entry name" value="AB_hydrolase_1"/>
</dbReference>
<dbReference type="InterPro" id="IPR050471">
    <property type="entry name" value="AB_hydrolase"/>
</dbReference>
<keyword evidence="3" id="KW-1185">Reference proteome</keyword>
<feature type="domain" description="AB hydrolase-1" evidence="1">
    <location>
        <begin position="133"/>
        <end position="279"/>
    </location>
</feature>